<feature type="region of interest" description="Disordered" evidence="1">
    <location>
        <begin position="1"/>
        <end position="31"/>
    </location>
</feature>
<dbReference type="AlphaFoldDB" id="A0A0N4WDE4"/>
<reference evidence="2" key="1">
    <citation type="submission" date="2017-02" db="UniProtKB">
        <authorList>
            <consortium name="WormBaseParasite"/>
        </authorList>
    </citation>
    <scope>IDENTIFICATION</scope>
</reference>
<accession>A0A0N4WDE4</accession>
<name>A0A0N4WDE4_HAEPC</name>
<proteinExistence type="predicted"/>
<dbReference type="WBParaSite" id="HPLM_0000859301-mRNA-1">
    <property type="protein sequence ID" value="HPLM_0000859301-mRNA-1"/>
    <property type="gene ID" value="HPLM_0000859301"/>
</dbReference>
<feature type="compositionally biased region" description="Basic and acidic residues" evidence="1">
    <location>
        <begin position="1"/>
        <end position="10"/>
    </location>
</feature>
<dbReference type="OMA" id="YRKNMVY"/>
<feature type="region of interest" description="Disordered" evidence="1">
    <location>
        <begin position="97"/>
        <end position="117"/>
    </location>
</feature>
<organism evidence="2">
    <name type="scientific">Haemonchus placei</name>
    <name type="common">Barber's pole worm</name>
    <dbReference type="NCBI Taxonomy" id="6290"/>
    <lineage>
        <taxon>Eukaryota</taxon>
        <taxon>Metazoa</taxon>
        <taxon>Ecdysozoa</taxon>
        <taxon>Nematoda</taxon>
        <taxon>Chromadorea</taxon>
        <taxon>Rhabditida</taxon>
        <taxon>Rhabditina</taxon>
        <taxon>Rhabditomorpha</taxon>
        <taxon>Strongyloidea</taxon>
        <taxon>Trichostrongylidae</taxon>
        <taxon>Haemonchus</taxon>
    </lineage>
</organism>
<evidence type="ECO:0000256" key="1">
    <source>
        <dbReference type="SAM" id="MobiDB-lite"/>
    </source>
</evidence>
<evidence type="ECO:0000313" key="2">
    <source>
        <dbReference type="WBParaSite" id="HPLM_0000859301-mRNA-1"/>
    </source>
</evidence>
<sequence length="155" mass="17331">LQKLTEAEKTVRHKRAIRPLNESRSPSPTSHVRIIPPLTVCNKRNVYTTPNVAESSLVGYEFDNDSNILRTPDRAPTPRFCQKKTGVIARLREISASGLAKKRSQSQPNRASSGVRLAKKLARTKILKIQSPRRPLLNSTVQSTSDYANLSRNDT</sequence>
<protein>
    <submittedName>
        <fullName evidence="2">TPX2_importin domain-containing protein</fullName>
    </submittedName>
</protein>